<accession>A0ABR2GDY6</accession>
<keyword evidence="3" id="KW-1185">Reference proteome</keyword>
<comment type="caution">
    <text evidence="2">The sequence shown here is derived from an EMBL/GenBank/DDBJ whole genome shotgun (WGS) entry which is preliminary data.</text>
</comment>
<proteinExistence type="predicted"/>
<sequence length="112" mass="12565">MNMPKSLLVRVPRRFVISDRDCDDKGDVSAETTGPARANFLADFQISGRASCCVIGLSRSPITCCLACTRYTSAESCHLYHRCYKNIFLARQLVCCIFFAVETLLLSIFRQS</sequence>
<protein>
    <submittedName>
        <fullName evidence="2">Uncharacterized protein</fullName>
    </submittedName>
</protein>
<reference evidence="2 3" key="1">
    <citation type="journal article" date="2024" name="G3 (Bethesda)">
        <title>Genome assembly of Hibiscus sabdariffa L. provides insights into metabolisms of medicinal natural products.</title>
        <authorList>
            <person name="Kim T."/>
        </authorList>
    </citation>
    <scope>NUCLEOTIDE SEQUENCE [LARGE SCALE GENOMIC DNA]</scope>
    <source>
        <strain evidence="2">TK-2024</strain>
        <tissue evidence="2">Old leaves</tissue>
    </source>
</reference>
<name>A0ABR2GDY6_9ROSI</name>
<evidence type="ECO:0000256" key="1">
    <source>
        <dbReference type="SAM" id="Phobius"/>
    </source>
</evidence>
<evidence type="ECO:0000313" key="3">
    <source>
        <dbReference type="Proteomes" id="UP001472677"/>
    </source>
</evidence>
<keyword evidence="1" id="KW-1133">Transmembrane helix</keyword>
<organism evidence="2 3">
    <name type="scientific">Hibiscus sabdariffa</name>
    <name type="common">roselle</name>
    <dbReference type="NCBI Taxonomy" id="183260"/>
    <lineage>
        <taxon>Eukaryota</taxon>
        <taxon>Viridiplantae</taxon>
        <taxon>Streptophyta</taxon>
        <taxon>Embryophyta</taxon>
        <taxon>Tracheophyta</taxon>
        <taxon>Spermatophyta</taxon>
        <taxon>Magnoliopsida</taxon>
        <taxon>eudicotyledons</taxon>
        <taxon>Gunneridae</taxon>
        <taxon>Pentapetalae</taxon>
        <taxon>rosids</taxon>
        <taxon>malvids</taxon>
        <taxon>Malvales</taxon>
        <taxon>Malvaceae</taxon>
        <taxon>Malvoideae</taxon>
        <taxon>Hibiscus</taxon>
    </lineage>
</organism>
<evidence type="ECO:0000313" key="2">
    <source>
        <dbReference type="EMBL" id="KAK8601015.1"/>
    </source>
</evidence>
<keyword evidence="1" id="KW-0472">Membrane</keyword>
<dbReference type="EMBL" id="JBBPBM010000001">
    <property type="protein sequence ID" value="KAK8601015.1"/>
    <property type="molecule type" value="Genomic_DNA"/>
</dbReference>
<gene>
    <name evidence="2" type="ORF">V6N12_050860</name>
</gene>
<dbReference type="Proteomes" id="UP001472677">
    <property type="component" value="Unassembled WGS sequence"/>
</dbReference>
<feature type="transmembrane region" description="Helical" evidence="1">
    <location>
        <begin position="88"/>
        <end position="109"/>
    </location>
</feature>
<keyword evidence="1" id="KW-0812">Transmembrane</keyword>